<gene>
    <name evidence="2" type="ORF">brsh051_02020</name>
</gene>
<proteinExistence type="predicted"/>
<dbReference type="EMBL" id="AP028056">
    <property type="protein sequence ID" value="BEH00921.1"/>
    <property type="molecule type" value="Genomic_DNA"/>
</dbReference>
<dbReference type="AlphaFoldDB" id="A0AAN0K6X3"/>
<protein>
    <submittedName>
        <fullName evidence="2">Uncharacterized protein</fullName>
    </submittedName>
</protein>
<feature type="compositionally biased region" description="Polar residues" evidence="1">
    <location>
        <begin position="53"/>
        <end position="63"/>
    </location>
</feature>
<evidence type="ECO:0000256" key="1">
    <source>
        <dbReference type="SAM" id="MobiDB-lite"/>
    </source>
</evidence>
<dbReference type="Proteomes" id="UP001431656">
    <property type="component" value="Chromosome"/>
</dbReference>
<evidence type="ECO:0000313" key="2">
    <source>
        <dbReference type="EMBL" id="BEH00921.1"/>
    </source>
</evidence>
<dbReference type="KEGG" id="broo:brsh051_02020"/>
<reference evidence="2" key="1">
    <citation type="journal article" date="2024" name="Int. J. Syst. Evol. Microbiol.">
        <title>Brooklawnia propionicigenes sp. nov., a facultatively anaerobic, propionate-producing bacterium isolated from a methanogenic reactor treating waste from cattle farms.</title>
        <authorList>
            <person name="Akita Y."/>
            <person name="Ueki A."/>
            <person name="Tonouchi A."/>
            <person name="Sugawara Y."/>
            <person name="Honma S."/>
            <person name="Kaku N."/>
            <person name="Ueki K."/>
        </authorList>
    </citation>
    <scope>NUCLEOTIDE SEQUENCE</scope>
    <source>
        <strain evidence="2">SH051</strain>
    </source>
</reference>
<keyword evidence="3" id="KW-1185">Reference proteome</keyword>
<accession>A0AAN0K6X3</accession>
<name>A0AAN0K6X3_9ACTN</name>
<evidence type="ECO:0000313" key="3">
    <source>
        <dbReference type="Proteomes" id="UP001431656"/>
    </source>
</evidence>
<organism evidence="2 3">
    <name type="scientific">Brooklawnia propionicigenes</name>
    <dbReference type="NCBI Taxonomy" id="3041175"/>
    <lineage>
        <taxon>Bacteria</taxon>
        <taxon>Bacillati</taxon>
        <taxon>Actinomycetota</taxon>
        <taxon>Actinomycetes</taxon>
        <taxon>Propionibacteriales</taxon>
        <taxon>Propionibacteriaceae</taxon>
        <taxon>Brooklawnia</taxon>
    </lineage>
</organism>
<dbReference type="RefSeq" id="WP_286266726.1">
    <property type="nucleotide sequence ID" value="NZ_AP028056.1"/>
</dbReference>
<sequence length="98" mass="10611">MSELANIFMPGARHWDEVKRAEKSLYVDSKQGGSGPGKLDLDSGFMVLRDQTGNATETSTTIGNPFRTAPEEAVEDEHRSAADDITQMSPTADPVVND</sequence>
<feature type="region of interest" description="Disordered" evidence="1">
    <location>
        <begin position="53"/>
        <end position="98"/>
    </location>
</feature>